<accession>A0AA36HAT0</accession>
<protein>
    <submittedName>
        <fullName evidence="1">Uncharacterized protein</fullName>
    </submittedName>
</protein>
<dbReference type="Proteomes" id="UP001176961">
    <property type="component" value="Unassembled WGS sequence"/>
</dbReference>
<evidence type="ECO:0000313" key="1">
    <source>
        <dbReference type="EMBL" id="CAJ0606870.1"/>
    </source>
</evidence>
<dbReference type="InterPro" id="IPR019322">
    <property type="entry name" value="TIMM29"/>
</dbReference>
<reference evidence="1" key="1">
    <citation type="submission" date="2023-07" db="EMBL/GenBank/DDBJ databases">
        <authorList>
            <consortium name="CYATHOMIX"/>
        </authorList>
    </citation>
    <scope>NUCLEOTIDE SEQUENCE</scope>
    <source>
        <strain evidence="1">N/A</strain>
    </source>
</reference>
<dbReference type="GO" id="GO:0042721">
    <property type="term" value="C:TIM22 mitochondrial import inner membrane insertion complex"/>
    <property type="evidence" value="ECO:0007669"/>
    <property type="project" value="InterPro"/>
</dbReference>
<comment type="caution">
    <text evidence="1">The sequence shown here is derived from an EMBL/GenBank/DDBJ whole genome shotgun (WGS) entry which is preliminary data.</text>
</comment>
<dbReference type="PANTHER" id="PTHR21435:SF1">
    <property type="entry name" value="MITOCHONDRIAL IMPORT INNER MEMBRANE TRANSLOCASE SUBUNIT TIM29"/>
    <property type="match status" value="1"/>
</dbReference>
<dbReference type="GO" id="GO:0045039">
    <property type="term" value="P:protein insertion into mitochondrial inner membrane"/>
    <property type="evidence" value="ECO:0007669"/>
    <property type="project" value="TreeGrafter"/>
</dbReference>
<dbReference type="Pfam" id="PF10171">
    <property type="entry name" value="Tim29"/>
    <property type="match status" value="1"/>
</dbReference>
<name>A0AA36HAT0_CYLNA</name>
<sequence length="171" mass="20340">MIRRRTARADDDSTNIQLVSKAIAAYKGCKKEPYKTGFYLSCLGGLIYAYQTNPTQQFMLNDLREWRQIMSLVPLSIHNNQADEELVRRSVLLCQNRLHHYNLWFFSLLVRSTYDDSIRTYESQDPNLKEWIWKEFYNNIIDIGFFGKWYKLHQNLKDYDINKDEIAALPS</sequence>
<organism evidence="1 2">
    <name type="scientific">Cylicocyclus nassatus</name>
    <name type="common">Nematode worm</name>
    <dbReference type="NCBI Taxonomy" id="53992"/>
    <lineage>
        <taxon>Eukaryota</taxon>
        <taxon>Metazoa</taxon>
        <taxon>Ecdysozoa</taxon>
        <taxon>Nematoda</taxon>
        <taxon>Chromadorea</taxon>
        <taxon>Rhabditida</taxon>
        <taxon>Rhabditina</taxon>
        <taxon>Rhabditomorpha</taxon>
        <taxon>Strongyloidea</taxon>
        <taxon>Strongylidae</taxon>
        <taxon>Cylicocyclus</taxon>
    </lineage>
</organism>
<dbReference type="PANTHER" id="PTHR21435">
    <property type="entry name" value="MITOCHONDRIAL IMPORT INNER MEMBRANE TRANSLOCASE SUBUNIT TIM29"/>
    <property type="match status" value="1"/>
</dbReference>
<proteinExistence type="predicted"/>
<evidence type="ECO:0000313" key="2">
    <source>
        <dbReference type="Proteomes" id="UP001176961"/>
    </source>
</evidence>
<dbReference type="AlphaFoldDB" id="A0AA36HAT0"/>
<keyword evidence="2" id="KW-1185">Reference proteome</keyword>
<gene>
    <name evidence="1" type="ORF">CYNAS_LOCUS18853</name>
</gene>
<dbReference type="EMBL" id="CATQJL010000316">
    <property type="protein sequence ID" value="CAJ0606870.1"/>
    <property type="molecule type" value="Genomic_DNA"/>
</dbReference>